<proteinExistence type="predicted"/>
<feature type="compositionally biased region" description="Polar residues" evidence="1">
    <location>
        <begin position="98"/>
        <end position="111"/>
    </location>
</feature>
<comment type="caution">
    <text evidence="2">The sequence shown here is derived from an EMBL/GenBank/DDBJ whole genome shotgun (WGS) entry which is preliminary data.</text>
</comment>
<keyword evidence="3" id="KW-1185">Reference proteome</keyword>
<dbReference type="Proteomes" id="UP000485058">
    <property type="component" value="Unassembled WGS sequence"/>
</dbReference>
<name>A0A699YHF5_HAELA</name>
<dbReference type="EMBL" id="BLLF01000039">
    <property type="protein sequence ID" value="GFH06456.1"/>
    <property type="molecule type" value="Genomic_DNA"/>
</dbReference>
<feature type="region of interest" description="Disordered" evidence="1">
    <location>
        <begin position="80"/>
        <end position="111"/>
    </location>
</feature>
<sequence length="111" mass="11017">MRCWSAACPAPFPATAPGRQWRSPGQAACLPGSPAAPVSPDVNLPQVTGSTDRQGVQGKGGVVVREGGDVGRASAVALLPPPILPNAAGDEGAERVTAATTPETGHTQAAV</sequence>
<protein>
    <submittedName>
        <fullName evidence="2">Uncharacterized protein</fullName>
    </submittedName>
</protein>
<evidence type="ECO:0000313" key="3">
    <source>
        <dbReference type="Proteomes" id="UP000485058"/>
    </source>
</evidence>
<dbReference type="AlphaFoldDB" id="A0A699YHF5"/>
<feature type="region of interest" description="Disordered" evidence="1">
    <location>
        <begin position="16"/>
        <end position="40"/>
    </location>
</feature>
<evidence type="ECO:0000256" key="1">
    <source>
        <dbReference type="SAM" id="MobiDB-lite"/>
    </source>
</evidence>
<gene>
    <name evidence="2" type="ORF">HaLaN_01088</name>
</gene>
<organism evidence="2 3">
    <name type="scientific">Haematococcus lacustris</name>
    <name type="common">Green alga</name>
    <name type="synonym">Haematococcus pluvialis</name>
    <dbReference type="NCBI Taxonomy" id="44745"/>
    <lineage>
        <taxon>Eukaryota</taxon>
        <taxon>Viridiplantae</taxon>
        <taxon>Chlorophyta</taxon>
        <taxon>core chlorophytes</taxon>
        <taxon>Chlorophyceae</taxon>
        <taxon>CS clade</taxon>
        <taxon>Chlamydomonadales</taxon>
        <taxon>Haematococcaceae</taxon>
        <taxon>Haematococcus</taxon>
    </lineage>
</organism>
<evidence type="ECO:0000313" key="2">
    <source>
        <dbReference type="EMBL" id="GFH06456.1"/>
    </source>
</evidence>
<accession>A0A699YHF5</accession>
<reference evidence="2 3" key="1">
    <citation type="submission" date="2020-02" db="EMBL/GenBank/DDBJ databases">
        <title>Draft genome sequence of Haematococcus lacustris strain NIES-144.</title>
        <authorList>
            <person name="Morimoto D."/>
            <person name="Nakagawa S."/>
            <person name="Yoshida T."/>
            <person name="Sawayama S."/>
        </authorList>
    </citation>
    <scope>NUCLEOTIDE SEQUENCE [LARGE SCALE GENOMIC DNA]</scope>
    <source>
        <strain evidence="2 3">NIES-144</strain>
    </source>
</reference>